<protein>
    <submittedName>
        <fullName evidence="1">Uncharacterized protein</fullName>
    </submittedName>
</protein>
<name>A0ACC2SN24_9FUNG</name>
<dbReference type="EMBL" id="QTSX02004676">
    <property type="protein sequence ID" value="KAJ9063760.1"/>
    <property type="molecule type" value="Genomic_DNA"/>
</dbReference>
<evidence type="ECO:0000313" key="2">
    <source>
        <dbReference type="Proteomes" id="UP001165960"/>
    </source>
</evidence>
<sequence length="123" mass="12318">MYLLGGCQGPCGGGGHLLDGCGGRAVAVVVCLVTAGACTLTVDNSLVVVGFHMVAVCICLMAADVCTLAVDVCSVAACALTLTAGEISGIFLTKLTEELWAGREGAICNPGLALEEIVKILGF</sequence>
<evidence type="ECO:0000313" key="1">
    <source>
        <dbReference type="EMBL" id="KAJ9063760.1"/>
    </source>
</evidence>
<organism evidence="1 2">
    <name type="scientific">Entomophthora muscae</name>
    <dbReference type="NCBI Taxonomy" id="34485"/>
    <lineage>
        <taxon>Eukaryota</taxon>
        <taxon>Fungi</taxon>
        <taxon>Fungi incertae sedis</taxon>
        <taxon>Zoopagomycota</taxon>
        <taxon>Entomophthoromycotina</taxon>
        <taxon>Entomophthoromycetes</taxon>
        <taxon>Entomophthorales</taxon>
        <taxon>Entomophthoraceae</taxon>
        <taxon>Entomophthora</taxon>
    </lineage>
</organism>
<dbReference type="Proteomes" id="UP001165960">
    <property type="component" value="Unassembled WGS sequence"/>
</dbReference>
<reference evidence="1" key="1">
    <citation type="submission" date="2022-04" db="EMBL/GenBank/DDBJ databases">
        <title>Genome of the entomopathogenic fungus Entomophthora muscae.</title>
        <authorList>
            <person name="Elya C."/>
            <person name="Lovett B.R."/>
            <person name="Lee E."/>
            <person name="Macias A.M."/>
            <person name="Hajek A.E."/>
            <person name="De Bivort B.L."/>
            <person name="Kasson M.T."/>
            <person name="De Fine Licht H.H."/>
            <person name="Stajich J.E."/>
        </authorList>
    </citation>
    <scope>NUCLEOTIDE SEQUENCE</scope>
    <source>
        <strain evidence="1">Berkeley</strain>
    </source>
</reference>
<gene>
    <name evidence="1" type="ORF">DSO57_1037650</name>
</gene>
<keyword evidence="2" id="KW-1185">Reference proteome</keyword>
<accession>A0ACC2SN24</accession>
<comment type="caution">
    <text evidence="1">The sequence shown here is derived from an EMBL/GenBank/DDBJ whole genome shotgun (WGS) entry which is preliminary data.</text>
</comment>
<proteinExistence type="predicted"/>